<feature type="coiled-coil region" evidence="1">
    <location>
        <begin position="858"/>
        <end position="1102"/>
    </location>
</feature>
<feature type="domain" description="CAAX prenyl protease 2/Lysostaphin resistance protein A-like" evidence="4">
    <location>
        <begin position="2123"/>
        <end position="2215"/>
    </location>
</feature>
<reference evidence="5" key="1">
    <citation type="submission" date="2023-07" db="EMBL/GenBank/DDBJ databases">
        <title>draft genome sequence of fig (Ficus carica).</title>
        <authorList>
            <person name="Takahashi T."/>
            <person name="Nishimura K."/>
        </authorList>
    </citation>
    <scope>NUCLEOTIDE SEQUENCE</scope>
</reference>
<dbReference type="PANTHER" id="PTHR43939:SF68">
    <property type="entry name" value="CENTROSOMAL PROTEIN OF 290 KDA-LIKE"/>
    <property type="match status" value="1"/>
</dbReference>
<feature type="coiled-coil region" evidence="1">
    <location>
        <begin position="540"/>
        <end position="592"/>
    </location>
</feature>
<organism evidence="5 6">
    <name type="scientific">Ficus carica</name>
    <name type="common">Common fig</name>
    <dbReference type="NCBI Taxonomy" id="3494"/>
    <lineage>
        <taxon>Eukaryota</taxon>
        <taxon>Viridiplantae</taxon>
        <taxon>Streptophyta</taxon>
        <taxon>Embryophyta</taxon>
        <taxon>Tracheophyta</taxon>
        <taxon>Spermatophyta</taxon>
        <taxon>Magnoliopsida</taxon>
        <taxon>eudicotyledons</taxon>
        <taxon>Gunneridae</taxon>
        <taxon>Pentapetalae</taxon>
        <taxon>rosids</taxon>
        <taxon>fabids</taxon>
        <taxon>Rosales</taxon>
        <taxon>Moraceae</taxon>
        <taxon>Ficeae</taxon>
        <taxon>Ficus</taxon>
    </lineage>
</organism>
<proteinExistence type="predicted"/>
<protein>
    <recommendedName>
        <fullName evidence="4">CAAX prenyl protease 2/Lysostaphin resistance protein A-like domain-containing protein</fullName>
    </recommendedName>
</protein>
<feature type="coiled-coil region" evidence="1">
    <location>
        <begin position="323"/>
        <end position="441"/>
    </location>
</feature>
<feature type="compositionally biased region" description="Basic and acidic residues" evidence="2">
    <location>
        <begin position="45"/>
        <end position="54"/>
    </location>
</feature>
<sequence length="2230" mass="250256">MSENHDSGSGSGSEELSFSEPILVPIQSSESSVGFAHVDSSTDAIHGDVGRPDNQEFVEGSPRVDNDDESKVVEDAGKEDMFVDCPDELVGNADGKETVVLAEMGEDSEEKINLDKENGDQDGFSAAAGNEVERLRATLDKVLREYKEEKEGLARELASLRHQLKALASGEPLLGESGGQEEKGTGVPLNQLMNECSRIVRSAYEESLVTEAKIRELHGVVLAKDQEIEELSAKVREFPGSDVEMVTDRLLTYFTGLVGQQEQLDDSIGGKLLFVERGAYMLAERYNMIFYEVDQLRQCFSEARLDAGSQDLGMFFAAARGELLELKRKEIEFAEKLSHLEDENRKLVQQLDEQRTVVERVNAEIGKTKAELEQEKVRSSNTKEKLTMAVTKGKALVQQRDSLKQALAEKTSELEKCLAELQEKLSALEAAELNKEELLRSENLVATLQETLHLRNAAIEKVEEMFSESGMPEELQSMEIIQRCRWLIDENDKLKGITLEFDKVRNAMSLIHLPETVSSSDLESQVHWIRDSLDQAKPELNILQDEIATTREAAQKEIDRLAASLSAELQTKEYLQTELEDLTCKYREVVEKENQLSLEKDHIVKMLLEASGIAMDDEGVSQSSFDAVTLVERCCGKMKEQSSVTSGSFYADAELFEKVQSYLYVRNQDLVLCELVLEEEMSMRSQVNNLSNELRVVSQELATVKEEKESLQKDLERSEEKSSLVREKLSMAVKKGKGLVQDRENLKLQLEEKKSEIEKLRLQLQQQESEVADDRDRISSLSVDVERIPKLEMDLAMIKEERDHLAAIKEERDQLEKFLLESNAMLQRVIGSIDEIVLPVDSVFDEPVEKVNWLAGYINECQDAKAVAEKELVRLKEESSTLSGKLVEAKASTKSLEDALTVAENEISRLAEEKGAIKVVKDNIEQELQKAREEVSLHSSKYVEVSESKRSMEEALSLAENNIQAIIGEKESALISRAAAETELEQIKEEVAIQTSKLTEAYKTIQSLEDALSQSRTNVNVLNEQNSDVQLQRTNLENELKKLQEEAGSQASKLADAFTTIKSLEDAVLKAENSVSVLEAEKKNAEEEILTLNSKLKASMEELAGTNGSLESRSAELSGYLCDLQVLMNDKTMLSLLKGFEKKFDSLKSLDDIIERIKDHFVVLGIEELQQHHVVEEDVHATKSFVHSLDDTFNHENDNGEISVVDGDHVWSFGKTVEVFRLRNKVLAERFGCFSSFIDEFIAALLRKLQVTRDEMVVVFEHVESLKQKVNSLEEYKQEQENTIALLENDVITLLSACTDATRELQFEVKNYLLELSSVPELEKLRNASSLEEIGGVPLEDAHRIVEGSKCGKAAELLSLAIRKVKALHEQVESTTNVAASTIVDLQNSLKEAITTYEKALEERDLKQNTVSELEADVEALQNSCSEMRHLIEDYHSKGKKFKEKEAEVEALQNSCRELRLSTEGYQAKEVKLKEREAEIEALQNSCRELRLSIEEYQAKEDKLREREAEVEALQNSCSEMRHMIEEYEAKEIKLREREAEVESLQYSCNELRLMIEEYQAKEVKLREREAEVEALRNSCSEMGRLIEDYQAKEVTLKKREAEFSSLNNSFLMKEQESKDSLLSASQIKTLFDKIRDIEIPIVESELGDLEPQNSTHVRKLFKIIDNVTGMRHQINSLSGEKEKLQSTLETQMLEIQLLKKEIEDHVRDKQATEKMKNELPELMLGLEKIIAMLGGDSFGDQNSAGVKGPLSLLERRVMSLLMEYESSQSKAQDLGSKLAGSQKIVEELSTKVKFLEDSLQVRVAQPEILQERSLFEAPSLSTGPEISEIEDTGPVGKTTISPVPSAAHVRTMRKGSADHLALDVDLESNRLINNEETDEDKGHVFKSLNTSGLVPRQGKLIADRIDGIWVSGGRVLMSRPRARLGGKFKVIYDMQKTLYPRSVNGLNFCPMASARRNSAKKPKKAGKTSQSVADISPKDEDGQDDNKVNASDDSVRQKLNTVPSRGTVLQACAVTSGLIAALGVVLRQVSHFASTEGLPILDCSSRVSWDTCHDMNSAVIVMFRRWRLSVDFEMWHLELITGLVVVISSCRYLLLKTWPEFTESSEAANQQVLALLQPLDYLVVAFLPGISEASKEYMYINELLFRGALLPLFGFDWKSVLVVAAIFGVLHIGGGRKYSFAVWATFVGLVYGYATILSSSVIVPMASHAANNLVGGIIWRYESSSSTQN</sequence>
<dbReference type="EMBL" id="BTGU01000030">
    <property type="protein sequence ID" value="GMN49097.1"/>
    <property type="molecule type" value="Genomic_DNA"/>
</dbReference>
<evidence type="ECO:0000256" key="2">
    <source>
        <dbReference type="SAM" id="MobiDB-lite"/>
    </source>
</evidence>
<evidence type="ECO:0000259" key="4">
    <source>
        <dbReference type="Pfam" id="PF02517"/>
    </source>
</evidence>
<evidence type="ECO:0000313" key="6">
    <source>
        <dbReference type="Proteomes" id="UP001187192"/>
    </source>
</evidence>
<name>A0AA88A9F3_FICCA</name>
<keyword evidence="3" id="KW-1133">Transmembrane helix</keyword>
<feature type="compositionally biased region" description="Basic and acidic residues" evidence="2">
    <location>
        <begin position="1977"/>
        <end position="1988"/>
    </location>
</feature>
<dbReference type="PANTHER" id="PTHR43939">
    <property type="entry name" value="COILED-COIL DOMAIN-CONTAINING PROTEIN 158"/>
    <property type="match status" value="1"/>
</dbReference>
<evidence type="ECO:0000256" key="1">
    <source>
        <dbReference type="SAM" id="Coils"/>
    </source>
</evidence>
<dbReference type="InterPro" id="IPR003675">
    <property type="entry name" value="Rce1/LyrA-like_dom"/>
</dbReference>
<dbReference type="SUPFAM" id="SSF57997">
    <property type="entry name" value="Tropomyosin"/>
    <property type="match status" value="1"/>
</dbReference>
<dbReference type="GO" id="GO:0004175">
    <property type="term" value="F:endopeptidase activity"/>
    <property type="evidence" value="ECO:0007669"/>
    <property type="project" value="UniProtKB-ARBA"/>
</dbReference>
<dbReference type="Proteomes" id="UP001187192">
    <property type="component" value="Unassembled WGS sequence"/>
</dbReference>
<keyword evidence="6" id="KW-1185">Reference proteome</keyword>
<evidence type="ECO:0000313" key="5">
    <source>
        <dbReference type="EMBL" id="GMN49097.1"/>
    </source>
</evidence>
<dbReference type="Pfam" id="PF02517">
    <property type="entry name" value="Rce1-like"/>
    <property type="match status" value="1"/>
</dbReference>
<feature type="coiled-coil region" evidence="1">
    <location>
        <begin position="1675"/>
        <end position="1716"/>
    </location>
</feature>
<keyword evidence="1" id="KW-0175">Coiled coil</keyword>
<feature type="region of interest" description="Disordered" evidence="2">
    <location>
        <begin position="1956"/>
        <end position="1997"/>
    </location>
</feature>
<feature type="region of interest" description="Disordered" evidence="2">
    <location>
        <begin position="1"/>
        <end position="69"/>
    </location>
</feature>
<feature type="coiled-coil region" evidence="1">
    <location>
        <begin position="1383"/>
        <end position="1593"/>
    </location>
</feature>
<feature type="coiled-coil region" evidence="1">
    <location>
        <begin position="687"/>
        <end position="818"/>
    </location>
</feature>
<comment type="caution">
    <text evidence="5">The sequence shown here is derived from an EMBL/GenBank/DDBJ whole genome shotgun (WGS) entry which is preliminary data.</text>
</comment>
<feature type="transmembrane region" description="Helical" evidence="3">
    <location>
        <begin position="2181"/>
        <end position="2204"/>
    </location>
</feature>
<gene>
    <name evidence="5" type="ORF">TIFTF001_018272</name>
</gene>
<feature type="compositionally biased region" description="Basic residues" evidence="2">
    <location>
        <begin position="1958"/>
        <end position="1967"/>
    </location>
</feature>
<evidence type="ECO:0000256" key="3">
    <source>
        <dbReference type="SAM" id="Phobius"/>
    </source>
</evidence>
<keyword evidence="3" id="KW-0472">Membrane</keyword>
<feature type="coiled-coil region" evidence="1">
    <location>
        <begin position="125"/>
        <end position="163"/>
    </location>
</feature>
<feature type="transmembrane region" description="Helical" evidence="3">
    <location>
        <begin position="2144"/>
        <end position="2169"/>
    </location>
</feature>
<keyword evidence="3" id="KW-0812">Transmembrane</keyword>
<feature type="coiled-coil region" evidence="1">
    <location>
        <begin position="1263"/>
        <end position="1290"/>
    </location>
</feature>
<accession>A0AA88A9F3</accession>
<dbReference type="GO" id="GO:0080120">
    <property type="term" value="P:CAAX-box protein maturation"/>
    <property type="evidence" value="ECO:0007669"/>
    <property type="project" value="UniProtKB-ARBA"/>
</dbReference>